<feature type="compositionally biased region" description="Low complexity" evidence="1">
    <location>
        <begin position="167"/>
        <end position="188"/>
    </location>
</feature>
<feature type="compositionally biased region" description="Low complexity" evidence="1">
    <location>
        <begin position="200"/>
        <end position="217"/>
    </location>
</feature>
<evidence type="ECO:0000256" key="1">
    <source>
        <dbReference type="SAM" id="MobiDB-lite"/>
    </source>
</evidence>
<organism evidence="2 3">
    <name type="scientific">Digitaria exilis</name>
    <dbReference type="NCBI Taxonomy" id="1010633"/>
    <lineage>
        <taxon>Eukaryota</taxon>
        <taxon>Viridiplantae</taxon>
        <taxon>Streptophyta</taxon>
        <taxon>Embryophyta</taxon>
        <taxon>Tracheophyta</taxon>
        <taxon>Spermatophyta</taxon>
        <taxon>Magnoliopsida</taxon>
        <taxon>Liliopsida</taxon>
        <taxon>Poales</taxon>
        <taxon>Poaceae</taxon>
        <taxon>PACMAD clade</taxon>
        <taxon>Panicoideae</taxon>
        <taxon>Panicodae</taxon>
        <taxon>Paniceae</taxon>
        <taxon>Anthephorinae</taxon>
        <taxon>Digitaria</taxon>
    </lineage>
</organism>
<evidence type="ECO:0000313" key="2">
    <source>
        <dbReference type="EMBL" id="KAF8712627.1"/>
    </source>
</evidence>
<dbReference type="AlphaFoldDB" id="A0A835BV48"/>
<dbReference type="EMBL" id="JACEFO010001742">
    <property type="protein sequence ID" value="KAF8712627.1"/>
    <property type="molecule type" value="Genomic_DNA"/>
</dbReference>
<protein>
    <submittedName>
        <fullName evidence="2">Uncharacterized protein</fullName>
    </submittedName>
</protein>
<accession>A0A835BV48</accession>
<dbReference type="Proteomes" id="UP000636709">
    <property type="component" value="Unassembled WGS sequence"/>
</dbReference>
<sequence length="288" mass="31956">MDRRSQRGAKNWEEKHLAHINAWNNRANFIVNGGPVHKVQSYRENYLEWLNVNTRLKLKVALDVAHIEDLPSDPEDRVDEYDEMTQHGQQPERGPIEDYIGQQLSRYANEAGQALFVPPGSPEEASTLRGFIERFRHGCRRMARKMIYKAVLDGIFAGVDGGGSGLGQQSAATRSRNTSGTTSRTTSGGRRGGQRALTIGSPRGRGASCGRARAPSSRAKETVVESAEEESDEATSNSEDGDPTYGHEDALSPTPKRRARARDREDLGNTDFLPTEPGCQRRKKQPRK</sequence>
<name>A0A835BV48_9POAL</name>
<proteinExistence type="predicted"/>
<feature type="region of interest" description="Disordered" evidence="1">
    <location>
        <begin position="164"/>
        <end position="288"/>
    </location>
</feature>
<gene>
    <name evidence="2" type="ORF">HU200_028383</name>
</gene>
<comment type="caution">
    <text evidence="2">The sequence shown here is derived from an EMBL/GenBank/DDBJ whole genome shotgun (WGS) entry which is preliminary data.</text>
</comment>
<dbReference type="OrthoDB" id="672083at2759"/>
<reference evidence="2" key="1">
    <citation type="submission" date="2020-07" db="EMBL/GenBank/DDBJ databases">
        <title>Genome sequence and genetic diversity analysis of an under-domesticated orphan crop, white fonio (Digitaria exilis).</title>
        <authorList>
            <person name="Bennetzen J.L."/>
            <person name="Chen S."/>
            <person name="Ma X."/>
            <person name="Wang X."/>
            <person name="Yssel A.E.J."/>
            <person name="Chaluvadi S.R."/>
            <person name="Johnson M."/>
            <person name="Gangashetty P."/>
            <person name="Hamidou F."/>
            <person name="Sanogo M.D."/>
            <person name="Zwaenepoel A."/>
            <person name="Wallace J."/>
            <person name="Van De Peer Y."/>
            <person name="Van Deynze A."/>
        </authorList>
    </citation>
    <scope>NUCLEOTIDE SEQUENCE</scope>
    <source>
        <tissue evidence="2">Leaves</tissue>
    </source>
</reference>
<evidence type="ECO:0000313" key="3">
    <source>
        <dbReference type="Proteomes" id="UP000636709"/>
    </source>
</evidence>
<keyword evidence="3" id="KW-1185">Reference proteome</keyword>